<dbReference type="RefSeq" id="WP_200500537.1">
    <property type="nucleotide sequence ID" value="NZ_JAEDAJ010000001.1"/>
</dbReference>
<comment type="caution">
    <text evidence="3">The sequence shown here is derived from an EMBL/GenBank/DDBJ whole genome shotgun (WGS) entry which is preliminary data.</text>
</comment>
<keyword evidence="1" id="KW-0812">Transmembrane</keyword>
<dbReference type="InterPro" id="IPR046253">
    <property type="entry name" value="DUF6286"/>
</dbReference>
<dbReference type="EMBL" id="JAEDAJ010000001">
    <property type="protein sequence ID" value="MBK0329845.1"/>
    <property type="molecule type" value="Genomic_DNA"/>
</dbReference>
<feature type="transmembrane region" description="Helical" evidence="1">
    <location>
        <begin position="67"/>
        <end position="86"/>
    </location>
</feature>
<keyword evidence="4" id="KW-1185">Reference proteome</keyword>
<evidence type="ECO:0000259" key="2">
    <source>
        <dbReference type="Pfam" id="PF19803"/>
    </source>
</evidence>
<evidence type="ECO:0000313" key="4">
    <source>
        <dbReference type="Proteomes" id="UP000612352"/>
    </source>
</evidence>
<protein>
    <submittedName>
        <fullName evidence="3">Alkaline shock response membrane anchor protein AmaP</fullName>
    </submittedName>
</protein>
<feature type="domain" description="DUF6286" evidence="2">
    <location>
        <begin position="75"/>
        <end position="179"/>
    </location>
</feature>
<evidence type="ECO:0000256" key="1">
    <source>
        <dbReference type="SAM" id="Phobius"/>
    </source>
</evidence>
<dbReference type="Pfam" id="PF19803">
    <property type="entry name" value="DUF6286"/>
    <property type="match status" value="1"/>
</dbReference>
<name>A0ABS1B758_9MICO</name>
<proteinExistence type="predicted"/>
<reference evidence="3 4" key="1">
    <citation type="submission" date="2020-12" db="EMBL/GenBank/DDBJ databases">
        <title>Brachybacterium sp. MASK1Z-5, whole genome shotgun sequence.</title>
        <authorList>
            <person name="Tuo L."/>
        </authorList>
    </citation>
    <scope>NUCLEOTIDE SEQUENCE [LARGE SCALE GENOMIC DNA]</scope>
    <source>
        <strain evidence="3 4">MASK1Z-5</strain>
    </source>
</reference>
<evidence type="ECO:0000313" key="3">
    <source>
        <dbReference type="EMBL" id="MBK0329845.1"/>
    </source>
</evidence>
<accession>A0ABS1B758</accession>
<sequence length="182" mass="19297">MMTTPRRLDRRPARTAPVVLLALVLLVLGGLGVWTLGSLVIDGSWPASASAAIADLGALRLDSTPVLVTGCVLAVLGLLMVLAAILPGGRSRMRLLEDDVPGSTVISRRDLAGRVHARTEEVDGVQSTQVDVGRRTVSVHARTVVDEVGPVESGVREAAEAAVAELRPDTMPSIRVRMRRID</sequence>
<organism evidence="3 4">
    <name type="scientific">Brachybacterium halotolerans</name>
    <dbReference type="NCBI Taxonomy" id="2795215"/>
    <lineage>
        <taxon>Bacteria</taxon>
        <taxon>Bacillati</taxon>
        <taxon>Actinomycetota</taxon>
        <taxon>Actinomycetes</taxon>
        <taxon>Micrococcales</taxon>
        <taxon>Dermabacteraceae</taxon>
        <taxon>Brachybacterium</taxon>
    </lineage>
</organism>
<dbReference type="Proteomes" id="UP000612352">
    <property type="component" value="Unassembled WGS sequence"/>
</dbReference>
<gene>
    <name evidence="3" type="ORF">I8D64_00295</name>
</gene>
<keyword evidence="1" id="KW-1133">Transmembrane helix</keyword>
<keyword evidence="1" id="KW-0472">Membrane</keyword>